<comment type="similarity">
    <text evidence="2">Belongs to the transpeptidase family.</text>
</comment>
<dbReference type="PANTHER" id="PTHR30627:SF1">
    <property type="entry name" value="PEPTIDOGLYCAN D,D-TRANSPEPTIDASE FTSI"/>
    <property type="match status" value="1"/>
</dbReference>
<dbReference type="Gene3D" id="3.40.710.10">
    <property type="entry name" value="DD-peptidase/beta-lactamase superfamily"/>
    <property type="match status" value="1"/>
</dbReference>
<dbReference type="InterPro" id="IPR001460">
    <property type="entry name" value="PCN-bd_Tpept"/>
</dbReference>
<name>A0A941EWS3_9ACTN</name>
<dbReference type="Pfam" id="PF03717">
    <property type="entry name" value="PBP_dimer"/>
    <property type="match status" value="1"/>
</dbReference>
<dbReference type="InterPro" id="IPR012338">
    <property type="entry name" value="Beta-lactam/transpept-like"/>
</dbReference>
<keyword evidence="7" id="KW-1185">Reference proteome</keyword>
<dbReference type="SUPFAM" id="SSF56519">
    <property type="entry name" value="Penicillin binding protein dimerisation domain"/>
    <property type="match status" value="1"/>
</dbReference>
<feature type="non-terminal residue" evidence="6">
    <location>
        <position position="1"/>
    </location>
</feature>
<evidence type="ECO:0000256" key="1">
    <source>
        <dbReference type="ARBA" id="ARBA00004370"/>
    </source>
</evidence>
<dbReference type="AlphaFoldDB" id="A0A941EWS3"/>
<dbReference type="Gene3D" id="3.90.1310.10">
    <property type="entry name" value="Penicillin-binding protein 2a (Domain 2)"/>
    <property type="match status" value="1"/>
</dbReference>
<gene>
    <name evidence="6" type="ORF">KDL01_40865</name>
</gene>
<evidence type="ECO:0000259" key="5">
    <source>
        <dbReference type="Pfam" id="PF03717"/>
    </source>
</evidence>
<dbReference type="GO" id="GO:0071555">
    <property type="term" value="P:cell wall organization"/>
    <property type="evidence" value="ECO:0007669"/>
    <property type="project" value="TreeGrafter"/>
</dbReference>
<protein>
    <submittedName>
        <fullName evidence="6">Penicillin-binding protein 2</fullName>
    </submittedName>
</protein>
<dbReference type="GO" id="GO:0005886">
    <property type="term" value="C:plasma membrane"/>
    <property type="evidence" value="ECO:0007669"/>
    <property type="project" value="TreeGrafter"/>
</dbReference>
<dbReference type="Gene3D" id="3.30.450.330">
    <property type="match status" value="1"/>
</dbReference>
<dbReference type="EMBL" id="JAGSOG010000540">
    <property type="protein sequence ID" value="MBR7839675.1"/>
    <property type="molecule type" value="Genomic_DNA"/>
</dbReference>
<comment type="caution">
    <text evidence="6">The sequence shown here is derived from an EMBL/GenBank/DDBJ whole genome shotgun (WGS) entry which is preliminary data.</text>
</comment>
<feature type="domain" description="Penicillin-binding protein dimerisation" evidence="5">
    <location>
        <begin position="52"/>
        <end position="199"/>
    </location>
</feature>
<sequence length="587" mass="60576">RLGRPRRRLRVGMVTLAFVFSLYGGRLIQLQVTDSAGFAARAAADRTADVTLYATRGSILDADGKPLAESVDAVDVIADPLVIAQSKQDPAVYASKLAAYLGNPAGSADVAALRTKLSASTSQYAVLARQVTPEVWKKIKALGLTGITGNSDPEVVYPQGALAANAVGFVNSAGQGAAGLEQEYDSVLAGSNGKISYQAAYGYEIPTTGINEKAAVDGTSVETTIDSKIQWTAQQALDQVVKSTDADQATIVVMDPRSGAVLALASSPSYDPSDLSAATAAELGDAAVSEVFEPGSVAKVVTMSAELQQGVTNPGTKVVVPPLLYTGDGYTVHDDTTHGTEHLTLNGILAESSNIGTDLSSEQLAPNDMTERNAILYDYFSAFGLGRTSGLGLPGESPGILAPAADWNHSQQYTVAFGQGLAVNAIQATSVYATIANQGVRVTPTLVKGYVSADGGFTPAAAPARTQVVSAKVANEVSEMLESVVSDQGTAAAAEIPGYRVAGKTGTANRFVASCSGYCGHTASFIGYAPADSPRLVMGVFVEGPQGANYFGGSVAAPVFQKVMSYALQEQSVAPTGTKAPDLPLKW</sequence>
<comment type="subcellular location">
    <subcellularLocation>
        <location evidence="1">Membrane</location>
    </subcellularLocation>
</comment>
<dbReference type="Pfam" id="PF00905">
    <property type="entry name" value="Transpeptidase"/>
    <property type="match status" value="1"/>
</dbReference>
<keyword evidence="3" id="KW-0472">Membrane</keyword>
<dbReference type="PANTHER" id="PTHR30627">
    <property type="entry name" value="PEPTIDOGLYCAN D,D-TRANSPEPTIDASE"/>
    <property type="match status" value="1"/>
</dbReference>
<evidence type="ECO:0000256" key="2">
    <source>
        <dbReference type="ARBA" id="ARBA00007171"/>
    </source>
</evidence>
<dbReference type="SUPFAM" id="SSF56601">
    <property type="entry name" value="beta-lactamase/transpeptidase-like"/>
    <property type="match status" value="1"/>
</dbReference>
<dbReference type="InterPro" id="IPR050515">
    <property type="entry name" value="Beta-lactam/transpept"/>
</dbReference>
<accession>A0A941EWS3</accession>
<evidence type="ECO:0000313" key="6">
    <source>
        <dbReference type="EMBL" id="MBR7839675.1"/>
    </source>
</evidence>
<dbReference type="InterPro" id="IPR005311">
    <property type="entry name" value="PBP_dimer"/>
</dbReference>
<dbReference type="GO" id="GO:0008658">
    <property type="term" value="F:penicillin binding"/>
    <property type="evidence" value="ECO:0007669"/>
    <property type="project" value="InterPro"/>
</dbReference>
<evidence type="ECO:0000259" key="4">
    <source>
        <dbReference type="Pfam" id="PF00905"/>
    </source>
</evidence>
<reference evidence="6" key="1">
    <citation type="submission" date="2021-04" db="EMBL/GenBank/DDBJ databases">
        <title>Genome based classification of Actinospica acidithermotolerans sp. nov., an actinobacterium isolated from an Indonesian hot spring.</title>
        <authorList>
            <person name="Kusuma A.B."/>
            <person name="Putra K.E."/>
            <person name="Nafisah S."/>
            <person name="Loh J."/>
            <person name="Nouioui I."/>
            <person name="Goodfellow M."/>
        </authorList>
    </citation>
    <scope>NUCLEOTIDE SEQUENCE</scope>
    <source>
        <strain evidence="6">CSCA 57</strain>
    </source>
</reference>
<dbReference type="InterPro" id="IPR036138">
    <property type="entry name" value="PBP_dimer_sf"/>
</dbReference>
<dbReference type="Proteomes" id="UP000675781">
    <property type="component" value="Unassembled WGS sequence"/>
</dbReference>
<dbReference type="RefSeq" id="WP_212534096.1">
    <property type="nucleotide sequence ID" value="NZ_JAGSOG010000540.1"/>
</dbReference>
<proteinExistence type="inferred from homology"/>
<feature type="domain" description="Penicillin-binding protein transpeptidase" evidence="4">
    <location>
        <begin position="250"/>
        <end position="564"/>
    </location>
</feature>
<evidence type="ECO:0000313" key="7">
    <source>
        <dbReference type="Proteomes" id="UP000675781"/>
    </source>
</evidence>
<evidence type="ECO:0000256" key="3">
    <source>
        <dbReference type="ARBA" id="ARBA00023136"/>
    </source>
</evidence>
<organism evidence="6 7">
    <name type="scientific">Actinospica durhamensis</name>
    <dbReference type="NCBI Taxonomy" id="1508375"/>
    <lineage>
        <taxon>Bacteria</taxon>
        <taxon>Bacillati</taxon>
        <taxon>Actinomycetota</taxon>
        <taxon>Actinomycetes</taxon>
        <taxon>Catenulisporales</taxon>
        <taxon>Actinospicaceae</taxon>
        <taxon>Actinospica</taxon>
    </lineage>
</organism>